<organism evidence="1">
    <name type="scientific">Klebsiella pneumoniae</name>
    <dbReference type="NCBI Taxonomy" id="573"/>
    <lineage>
        <taxon>Bacteria</taxon>
        <taxon>Pseudomonadati</taxon>
        <taxon>Pseudomonadota</taxon>
        <taxon>Gammaproteobacteria</taxon>
        <taxon>Enterobacterales</taxon>
        <taxon>Enterobacteriaceae</taxon>
        <taxon>Klebsiella/Raoultella group</taxon>
        <taxon>Klebsiella</taxon>
        <taxon>Klebsiella pneumoniae complex</taxon>
    </lineage>
</organism>
<dbReference type="InterPro" id="IPR009387">
    <property type="entry name" value="HigB-2"/>
</dbReference>
<accession>A0A346CFM7</accession>
<gene>
    <name evidence="1" type="primary">ORF1</name>
</gene>
<evidence type="ECO:0000313" key="1">
    <source>
        <dbReference type="EMBL" id="AXL94222.1"/>
    </source>
</evidence>
<dbReference type="AlphaFoldDB" id="A0A346CFM7"/>
<sequence>MRQWRIVRCMLTIIESPLFSKIWADYWSVEEHEEFTVHIAANPEAGDLVPGSGGCRKVRWTRPGMGKRGGVRVIYTVRLKRGTVVLLTIYSKGAKENISAHVLRQIAEELDHD</sequence>
<proteinExistence type="predicted"/>
<reference evidence="1" key="1">
    <citation type="submission" date="2018-03" db="EMBL/GenBank/DDBJ databases">
        <title>MBL-producing Enterobacteriaceae in Poland.</title>
        <authorList>
            <person name="Izdebski R."/>
            <person name="Baraniak A."/>
            <person name="Gniadkowski M."/>
        </authorList>
    </citation>
    <scope>NUCLEOTIDE SEQUENCE</scope>
    <source>
        <strain evidence="1">NMI2838/09</strain>
    </source>
</reference>
<dbReference type="PIRSF" id="PIRSF039032">
    <property type="entry name" value="HigB-2"/>
    <property type="match status" value="1"/>
</dbReference>
<dbReference type="EMBL" id="MH071811">
    <property type="protein sequence ID" value="AXL94222.1"/>
    <property type="molecule type" value="Genomic_DNA"/>
</dbReference>
<protein>
    <submittedName>
        <fullName evidence="1">Orf1</fullName>
    </submittedName>
</protein>
<name>A0A346CFM7_KLEPN</name>